<dbReference type="AlphaFoldDB" id="A0A0G0WSV3"/>
<organism evidence="7 8">
    <name type="scientific">candidate division WWE3 bacterium GW2011_GWB1_41_6</name>
    <dbReference type="NCBI Taxonomy" id="1619112"/>
    <lineage>
        <taxon>Bacteria</taxon>
        <taxon>Katanobacteria</taxon>
    </lineage>
</organism>
<name>A0A0G0WSV3_UNCKA</name>
<dbReference type="InterPro" id="IPR047859">
    <property type="entry name" value="Ribosomal_bL17_CS"/>
</dbReference>
<dbReference type="PANTHER" id="PTHR14413:SF16">
    <property type="entry name" value="LARGE RIBOSOMAL SUBUNIT PROTEIN BL17M"/>
    <property type="match status" value="1"/>
</dbReference>
<dbReference type="HAMAP" id="MF_01368">
    <property type="entry name" value="Ribosomal_bL17"/>
    <property type="match status" value="1"/>
</dbReference>
<dbReference type="PANTHER" id="PTHR14413">
    <property type="entry name" value="RIBOSOMAL PROTEIN L17"/>
    <property type="match status" value="1"/>
</dbReference>
<comment type="subunit">
    <text evidence="4">Part of the 50S ribosomal subunit. Contacts protein L32.</text>
</comment>
<proteinExistence type="inferred from homology"/>
<reference evidence="7 8" key="1">
    <citation type="journal article" date="2015" name="Nature">
        <title>rRNA introns, odd ribosomes, and small enigmatic genomes across a large radiation of phyla.</title>
        <authorList>
            <person name="Brown C.T."/>
            <person name="Hug L.A."/>
            <person name="Thomas B.C."/>
            <person name="Sharon I."/>
            <person name="Castelle C.J."/>
            <person name="Singh A."/>
            <person name="Wilkins M.J."/>
            <person name="Williams K.H."/>
            <person name="Banfield J.F."/>
        </authorList>
    </citation>
    <scope>NUCLEOTIDE SEQUENCE [LARGE SCALE GENOMIC DNA]</scope>
</reference>
<dbReference type="GO" id="GO:0022625">
    <property type="term" value="C:cytosolic large ribosomal subunit"/>
    <property type="evidence" value="ECO:0007669"/>
    <property type="project" value="TreeGrafter"/>
</dbReference>
<gene>
    <name evidence="4" type="primary">rplQ</name>
    <name evidence="7" type="ORF">UU72_C0032G0007</name>
</gene>
<dbReference type="Pfam" id="PF01196">
    <property type="entry name" value="Ribosomal_L17"/>
    <property type="match status" value="1"/>
</dbReference>
<feature type="region of interest" description="Disordered" evidence="6">
    <location>
        <begin position="119"/>
        <end position="158"/>
    </location>
</feature>
<dbReference type="InterPro" id="IPR036373">
    <property type="entry name" value="Ribosomal_bL17_sf"/>
</dbReference>
<dbReference type="SUPFAM" id="SSF64263">
    <property type="entry name" value="Prokaryotic ribosomal protein L17"/>
    <property type="match status" value="1"/>
</dbReference>
<dbReference type="PATRIC" id="fig|1619112.3.peg.899"/>
<dbReference type="NCBIfam" id="TIGR00059">
    <property type="entry name" value="L17"/>
    <property type="match status" value="1"/>
</dbReference>
<dbReference type="GO" id="GO:0006412">
    <property type="term" value="P:translation"/>
    <property type="evidence" value="ECO:0007669"/>
    <property type="project" value="UniProtKB-UniRule"/>
</dbReference>
<evidence type="ECO:0000256" key="3">
    <source>
        <dbReference type="ARBA" id="ARBA00023274"/>
    </source>
</evidence>
<comment type="caution">
    <text evidence="7">The sequence shown here is derived from an EMBL/GenBank/DDBJ whole genome shotgun (WGS) entry which is preliminary data.</text>
</comment>
<dbReference type="InterPro" id="IPR000456">
    <property type="entry name" value="Ribosomal_bL17"/>
</dbReference>
<accession>A0A0G0WSV3</accession>
<evidence type="ECO:0000256" key="4">
    <source>
        <dbReference type="HAMAP-Rule" id="MF_01368"/>
    </source>
</evidence>
<dbReference type="PROSITE" id="PS01167">
    <property type="entry name" value="RIBOSOMAL_L17"/>
    <property type="match status" value="1"/>
</dbReference>
<feature type="compositionally biased region" description="Basic and acidic residues" evidence="6">
    <location>
        <begin position="131"/>
        <end position="158"/>
    </location>
</feature>
<sequence length="158" mass="18210">MRHRVQGKKLNRDPAHRKALMKNLSTSLITHKSIETTLAKAKFVRPYVEKLVTKAKNDQSFTTVKYLKNKLTTKTAVRSLIDDIAPLYKKRNGGYTRIIKLPERDGDNAKMARIEFIIEKPQKPTRKGRTKKTEEKVEEASVETTVEKEEKNEENTGE</sequence>
<dbReference type="EMBL" id="LCBS01000032">
    <property type="protein sequence ID" value="KKS15875.1"/>
    <property type="molecule type" value="Genomic_DNA"/>
</dbReference>
<keyword evidence="2 4" id="KW-0689">Ribosomal protein</keyword>
<dbReference type="GO" id="GO:0003735">
    <property type="term" value="F:structural constituent of ribosome"/>
    <property type="evidence" value="ECO:0007669"/>
    <property type="project" value="InterPro"/>
</dbReference>
<evidence type="ECO:0000256" key="6">
    <source>
        <dbReference type="SAM" id="MobiDB-lite"/>
    </source>
</evidence>
<evidence type="ECO:0000256" key="1">
    <source>
        <dbReference type="ARBA" id="ARBA00008777"/>
    </source>
</evidence>
<keyword evidence="3 4" id="KW-0687">Ribonucleoprotein</keyword>
<evidence type="ECO:0000256" key="5">
    <source>
        <dbReference type="RuleBase" id="RU000660"/>
    </source>
</evidence>
<evidence type="ECO:0000256" key="2">
    <source>
        <dbReference type="ARBA" id="ARBA00022980"/>
    </source>
</evidence>
<dbReference type="Gene3D" id="3.90.1030.10">
    <property type="entry name" value="Ribosomal protein L17"/>
    <property type="match status" value="1"/>
</dbReference>
<evidence type="ECO:0000313" key="7">
    <source>
        <dbReference type="EMBL" id="KKS15875.1"/>
    </source>
</evidence>
<protein>
    <recommendedName>
        <fullName evidence="4">Large ribosomal subunit protein bL17</fullName>
    </recommendedName>
</protein>
<dbReference type="Proteomes" id="UP000034163">
    <property type="component" value="Unassembled WGS sequence"/>
</dbReference>
<comment type="similarity">
    <text evidence="1 4 5">Belongs to the bacterial ribosomal protein bL17 family.</text>
</comment>
<evidence type="ECO:0000313" key="8">
    <source>
        <dbReference type="Proteomes" id="UP000034163"/>
    </source>
</evidence>